<sequence>MTAQLFHRLIPRWTTFCLIHSGSATHPLPPSRYTPPSRKKPAATKQMPTTTAQEPTTLASPTYNPSSNQAPMSQLATCQPLPSHASRPVPIHFFGK</sequence>
<comment type="caution">
    <text evidence="1">The sequence shown here is derived from an EMBL/GenBank/DDBJ whole genome shotgun (WGS) entry which is preliminary data.</text>
</comment>
<evidence type="ECO:0000313" key="1">
    <source>
        <dbReference type="EMBL" id="KAJ9052842.1"/>
    </source>
</evidence>
<dbReference type="EMBL" id="QTSX02006593">
    <property type="protein sequence ID" value="KAJ9052842.1"/>
    <property type="molecule type" value="Genomic_DNA"/>
</dbReference>
<proteinExistence type="predicted"/>
<keyword evidence="2" id="KW-1185">Reference proteome</keyword>
<organism evidence="1 2">
    <name type="scientific">Entomophthora muscae</name>
    <dbReference type="NCBI Taxonomy" id="34485"/>
    <lineage>
        <taxon>Eukaryota</taxon>
        <taxon>Fungi</taxon>
        <taxon>Fungi incertae sedis</taxon>
        <taxon>Zoopagomycota</taxon>
        <taxon>Entomophthoromycotina</taxon>
        <taxon>Entomophthoromycetes</taxon>
        <taxon>Entomophthorales</taxon>
        <taxon>Entomophthoraceae</taxon>
        <taxon>Entomophthora</taxon>
    </lineage>
</organism>
<gene>
    <name evidence="1" type="ORF">DSO57_1030076</name>
</gene>
<protein>
    <submittedName>
        <fullName evidence="1">Uncharacterized protein</fullName>
    </submittedName>
</protein>
<evidence type="ECO:0000313" key="2">
    <source>
        <dbReference type="Proteomes" id="UP001165960"/>
    </source>
</evidence>
<name>A0ACC2RS41_9FUNG</name>
<accession>A0ACC2RS41</accession>
<reference evidence="1" key="1">
    <citation type="submission" date="2022-04" db="EMBL/GenBank/DDBJ databases">
        <title>Genome of the entomopathogenic fungus Entomophthora muscae.</title>
        <authorList>
            <person name="Elya C."/>
            <person name="Lovett B.R."/>
            <person name="Lee E."/>
            <person name="Macias A.M."/>
            <person name="Hajek A.E."/>
            <person name="De Bivort B.L."/>
            <person name="Kasson M.T."/>
            <person name="De Fine Licht H.H."/>
            <person name="Stajich J.E."/>
        </authorList>
    </citation>
    <scope>NUCLEOTIDE SEQUENCE</scope>
    <source>
        <strain evidence="1">Berkeley</strain>
    </source>
</reference>
<dbReference type="Proteomes" id="UP001165960">
    <property type="component" value="Unassembled WGS sequence"/>
</dbReference>